<dbReference type="Proteomes" id="UP001488838">
    <property type="component" value="Unassembled WGS sequence"/>
</dbReference>
<proteinExistence type="predicted"/>
<evidence type="ECO:0008006" key="4">
    <source>
        <dbReference type="Google" id="ProtNLM"/>
    </source>
</evidence>
<accession>A0AAW0INV5</accession>
<reference evidence="2 3" key="1">
    <citation type="journal article" date="2023" name="bioRxiv">
        <title>Conserved and derived expression patterns and positive selection on dental genes reveal complex evolutionary context of ever-growing rodent molars.</title>
        <authorList>
            <person name="Calamari Z.T."/>
            <person name="Song A."/>
            <person name="Cohen E."/>
            <person name="Akter M."/>
            <person name="Roy R.D."/>
            <person name="Hallikas O."/>
            <person name="Christensen M.M."/>
            <person name="Li P."/>
            <person name="Marangoni P."/>
            <person name="Jernvall J."/>
            <person name="Klein O.D."/>
        </authorList>
    </citation>
    <scope>NUCLEOTIDE SEQUENCE [LARGE SCALE GENOMIC DNA]</scope>
    <source>
        <strain evidence="2">V071</strain>
    </source>
</reference>
<dbReference type="PANTHER" id="PTHR40386">
    <property type="entry name" value="SMALL INTEGRAL MEMBRANE PROTEIN 26"/>
    <property type="match status" value="1"/>
</dbReference>
<keyword evidence="3" id="KW-1185">Reference proteome</keyword>
<name>A0AAW0INV5_MYOGA</name>
<evidence type="ECO:0000313" key="3">
    <source>
        <dbReference type="Proteomes" id="UP001488838"/>
    </source>
</evidence>
<dbReference type="AlphaFoldDB" id="A0AAW0INV5"/>
<dbReference type="InterPro" id="IPR038831">
    <property type="entry name" value="SMIM26"/>
</dbReference>
<evidence type="ECO:0000256" key="1">
    <source>
        <dbReference type="SAM" id="Phobius"/>
    </source>
</evidence>
<keyword evidence="1" id="KW-0812">Transmembrane</keyword>
<comment type="caution">
    <text evidence="2">The sequence shown here is derived from an EMBL/GenBank/DDBJ whole genome shotgun (WGS) entry which is preliminary data.</text>
</comment>
<keyword evidence="1" id="KW-1133">Transmembrane helix</keyword>
<feature type="transmembrane region" description="Helical" evidence="1">
    <location>
        <begin position="12"/>
        <end position="31"/>
    </location>
</feature>
<keyword evidence="1" id="KW-0472">Membrane</keyword>
<dbReference type="EMBL" id="JBBHLL010000109">
    <property type="protein sequence ID" value="KAK7815796.1"/>
    <property type="molecule type" value="Genomic_DNA"/>
</dbReference>
<gene>
    <name evidence="2" type="ORF">U0070_025256</name>
</gene>
<protein>
    <recommendedName>
        <fullName evidence="4">Small integral membrane protein 26</fullName>
    </recommendedName>
</protein>
<sequence>MRPEQATFWYRRMSMVYAIGAWWVLGSVIFLTRNQKEPGCGEEQKDGWKDEAPLSTCEDADLDREISEPLEGPYVQSFVKSPNNFILVTQRITDYLKSWTGGPGPQS</sequence>
<evidence type="ECO:0000313" key="2">
    <source>
        <dbReference type="EMBL" id="KAK7815796.1"/>
    </source>
</evidence>
<organism evidence="2 3">
    <name type="scientific">Myodes glareolus</name>
    <name type="common">Bank vole</name>
    <name type="synonym">Clethrionomys glareolus</name>
    <dbReference type="NCBI Taxonomy" id="447135"/>
    <lineage>
        <taxon>Eukaryota</taxon>
        <taxon>Metazoa</taxon>
        <taxon>Chordata</taxon>
        <taxon>Craniata</taxon>
        <taxon>Vertebrata</taxon>
        <taxon>Euteleostomi</taxon>
        <taxon>Mammalia</taxon>
        <taxon>Eutheria</taxon>
        <taxon>Euarchontoglires</taxon>
        <taxon>Glires</taxon>
        <taxon>Rodentia</taxon>
        <taxon>Myomorpha</taxon>
        <taxon>Muroidea</taxon>
        <taxon>Cricetidae</taxon>
        <taxon>Arvicolinae</taxon>
        <taxon>Myodes</taxon>
    </lineage>
</organism>
<dbReference type="PANTHER" id="PTHR40386:SF1">
    <property type="entry name" value="SMALL INTEGRAL MEMBRANE PROTEIN 26"/>
    <property type="match status" value="1"/>
</dbReference>